<dbReference type="EMBL" id="JAQQAF010000008">
    <property type="protein sequence ID" value="KAJ8467023.1"/>
    <property type="molecule type" value="Genomic_DNA"/>
</dbReference>
<organism evidence="1 2">
    <name type="scientific">Ensete ventricosum</name>
    <name type="common">Abyssinian banana</name>
    <name type="synonym">Musa ensete</name>
    <dbReference type="NCBI Taxonomy" id="4639"/>
    <lineage>
        <taxon>Eukaryota</taxon>
        <taxon>Viridiplantae</taxon>
        <taxon>Streptophyta</taxon>
        <taxon>Embryophyta</taxon>
        <taxon>Tracheophyta</taxon>
        <taxon>Spermatophyta</taxon>
        <taxon>Magnoliopsida</taxon>
        <taxon>Liliopsida</taxon>
        <taxon>Zingiberales</taxon>
        <taxon>Musaceae</taxon>
        <taxon>Ensete</taxon>
    </lineage>
</organism>
<gene>
    <name evidence="1" type="ORF">OPV22_029575</name>
</gene>
<name>A0AAV8Q9L9_ENSVE</name>
<keyword evidence="2" id="KW-1185">Reference proteome</keyword>
<dbReference type="Proteomes" id="UP001222027">
    <property type="component" value="Unassembled WGS sequence"/>
</dbReference>
<protein>
    <submittedName>
        <fullName evidence="1">Uncharacterized protein</fullName>
    </submittedName>
</protein>
<reference evidence="1 2" key="1">
    <citation type="submission" date="2022-12" db="EMBL/GenBank/DDBJ databases">
        <title>Chromosome-scale assembly of the Ensete ventricosum genome.</title>
        <authorList>
            <person name="Dussert Y."/>
            <person name="Stocks J."/>
            <person name="Wendawek A."/>
            <person name="Woldeyes F."/>
            <person name="Nichols R.A."/>
            <person name="Borrell J.S."/>
        </authorList>
    </citation>
    <scope>NUCLEOTIDE SEQUENCE [LARGE SCALE GENOMIC DNA]</scope>
    <source>
        <strain evidence="2">cv. Maze</strain>
        <tissue evidence="1">Seeds</tissue>
    </source>
</reference>
<proteinExistence type="predicted"/>
<evidence type="ECO:0000313" key="1">
    <source>
        <dbReference type="EMBL" id="KAJ8467023.1"/>
    </source>
</evidence>
<evidence type="ECO:0000313" key="2">
    <source>
        <dbReference type="Proteomes" id="UP001222027"/>
    </source>
</evidence>
<accession>A0AAV8Q9L9</accession>
<dbReference type="AlphaFoldDB" id="A0AAV8Q9L9"/>
<comment type="caution">
    <text evidence="1">The sequence shown here is derived from an EMBL/GenBank/DDBJ whole genome shotgun (WGS) entry which is preliminary data.</text>
</comment>
<sequence>MEAIYPLEARWPPGLVEPMLSSSAPGLPAPLLLMRSGRMVDGSKIASTRSMLSGSLPMFFTKMGEVPNSQYLWRSITQMLLAGASIMGVSSKDGEI</sequence>